<dbReference type="Pfam" id="PF00106">
    <property type="entry name" value="adh_short"/>
    <property type="match status" value="1"/>
</dbReference>
<evidence type="ECO:0000256" key="1">
    <source>
        <dbReference type="ARBA" id="ARBA00006484"/>
    </source>
</evidence>
<sequence>MSGGTDGAGAAVTQGSCGGRVALVTGASQGGTGTAIALRLAAEGAKVAITARTVQGLEATRARIEALGGSCLVLPCDLSDPAGGRSTLVARTAEAFGPVDILVNNAAVNGYKPFETVTPAHLENSLQVNLWAPWELMCAAIGPMREAGRGAILNLTSFSAELPPGPPFPTNKPATGGFVYGSAKAALNRLTVAAASETHGQGIAVNGLTPQAAIATPALIEGGWIDDTMYEPMDTMAEAALALVTGDPAVLTGRIAYSLQLLVELRRPVYDLHGVALVEGWQPADIPAVITRQEANLLGRGWPDAYTFGRVHSPRP</sequence>
<dbReference type="EMBL" id="CAEZYR010000059">
    <property type="protein sequence ID" value="CAB4748937.1"/>
    <property type="molecule type" value="Genomic_DNA"/>
</dbReference>
<dbReference type="PROSITE" id="PS00061">
    <property type="entry name" value="ADH_SHORT"/>
    <property type="match status" value="1"/>
</dbReference>
<dbReference type="InterPro" id="IPR020904">
    <property type="entry name" value="Sc_DH/Rdtase_CS"/>
</dbReference>
<dbReference type="SUPFAM" id="SSF51735">
    <property type="entry name" value="NAD(P)-binding Rossmann-fold domains"/>
    <property type="match status" value="1"/>
</dbReference>
<dbReference type="PRINTS" id="PR00081">
    <property type="entry name" value="GDHRDH"/>
</dbReference>
<keyword evidence="2" id="KW-0560">Oxidoreductase</keyword>
<dbReference type="InterPro" id="IPR002347">
    <property type="entry name" value="SDR_fam"/>
</dbReference>
<evidence type="ECO:0000313" key="5">
    <source>
        <dbReference type="EMBL" id="CAB4909807.1"/>
    </source>
</evidence>
<dbReference type="PRINTS" id="PR00080">
    <property type="entry name" value="SDRFAMILY"/>
</dbReference>
<reference evidence="6" key="1">
    <citation type="submission" date="2020-05" db="EMBL/GenBank/DDBJ databases">
        <authorList>
            <person name="Chiriac C."/>
            <person name="Salcher M."/>
            <person name="Ghai R."/>
            <person name="Kavagutti S V."/>
        </authorList>
    </citation>
    <scope>NUCLEOTIDE SEQUENCE</scope>
</reference>
<organism evidence="6">
    <name type="scientific">freshwater metagenome</name>
    <dbReference type="NCBI Taxonomy" id="449393"/>
    <lineage>
        <taxon>unclassified sequences</taxon>
        <taxon>metagenomes</taxon>
        <taxon>ecological metagenomes</taxon>
    </lineage>
</organism>
<evidence type="ECO:0000313" key="4">
    <source>
        <dbReference type="EMBL" id="CAB4820551.1"/>
    </source>
</evidence>
<evidence type="ECO:0000256" key="2">
    <source>
        <dbReference type="ARBA" id="ARBA00023002"/>
    </source>
</evidence>
<dbReference type="GO" id="GO:0016491">
    <property type="term" value="F:oxidoreductase activity"/>
    <property type="evidence" value="ECO:0007669"/>
    <property type="project" value="UniProtKB-KW"/>
</dbReference>
<dbReference type="PANTHER" id="PTHR43669:SF3">
    <property type="entry name" value="ALCOHOL DEHYDROGENASE, PUTATIVE (AFU_ORTHOLOGUE AFUA_3G03445)-RELATED"/>
    <property type="match status" value="1"/>
</dbReference>
<dbReference type="EMBL" id="CAFABA010000018">
    <property type="protein sequence ID" value="CAB4820551.1"/>
    <property type="molecule type" value="Genomic_DNA"/>
</dbReference>
<evidence type="ECO:0000313" key="3">
    <source>
        <dbReference type="EMBL" id="CAB4748937.1"/>
    </source>
</evidence>
<name>A0A6J7N2W4_9ZZZZ</name>
<gene>
    <name evidence="3" type="ORF">UFOPK2754_01689</name>
    <name evidence="4" type="ORF">UFOPK3139_00672</name>
    <name evidence="5" type="ORF">UFOPK3543_01419</name>
    <name evidence="6" type="ORF">UFOPK3967_00721</name>
</gene>
<dbReference type="PANTHER" id="PTHR43669">
    <property type="entry name" value="5-KETO-D-GLUCONATE 5-REDUCTASE"/>
    <property type="match status" value="1"/>
</dbReference>
<dbReference type="AlphaFoldDB" id="A0A6J7N2W4"/>
<dbReference type="InterPro" id="IPR036291">
    <property type="entry name" value="NAD(P)-bd_dom_sf"/>
</dbReference>
<comment type="similarity">
    <text evidence="1">Belongs to the short-chain dehydrogenases/reductases (SDR) family.</text>
</comment>
<protein>
    <submittedName>
        <fullName evidence="6">Unannotated protein</fullName>
    </submittedName>
</protein>
<dbReference type="CDD" id="cd05233">
    <property type="entry name" value="SDR_c"/>
    <property type="match status" value="1"/>
</dbReference>
<dbReference type="EMBL" id="CAFBOS010000031">
    <property type="protein sequence ID" value="CAB4986498.1"/>
    <property type="molecule type" value="Genomic_DNA"/>
</dbReference>
<dbReference type="Gene3D" id="3.40.50.720">
    <property type="entry name" value="NAD(P)-binding Rossmann-like Domain"/>
    <property type="match status" value="1"/>
</dbReference>
<proteinExistence type="inferred from homology"/>
<accession>A0A6J7N2W4</accession>
<evidence type="ECO:0000313" key="6">
    <source>
        <dbReference type="EMBL" id="CAB4986498.1"/>
    </source>
</evidence>
<dbReference type="EMBL" id="CAFBMH010000046">
    <property type="protein sequence ID" value="CAB4909807.1"/>
    <property type="molecule type" value="Genomic_DNA"/>
</dbReference>